<name>A0A1I5FGZ4_PSUAM</name>
<dbReference type="STRING" id="260086.SAMN05216207_10382"/>
<proteinExistence type="predicted"/>
<dbReference type="EMBL" id="FOUY01000038">
    <property type="protein sequence ID" value="SFO22893.1"/>
    <property type="molecule type" value="Genomic_DNA"/>
</dbReference>
<protein>
    <submittedName>
        <fullName evidence="1">Uncharacterized protein</fullName>
    </submittedName>
</protein>
<evidence type="ECO:0000313" key="2">
    <source>
        <dbReference type="Proteomes" id="UP000199614"/>
    </source>
</evidence>
<dbReference type="AlphaFoldDB" id="A0A1I5FGZ4"/>
<evidence type="ECO:0000313" key="1">
    <source>
        <dbReference type="EMBL" id="SFO22893.1"/>
    </source>
</evidence>
<organism evidence="1 2">
    <name type="scientific">Pseudonocardia ammonioxydans</name>
    <dbReference type="NCBI Taxonomy" id="260086"/>
    <lineage>
        <taxon>Bacteria</taxon>
        <taxon>Bacillati</taxon>
        <taxon>Actinomycetota</taxon>
        <taxon>Actinomycetes</taxon>
        <taxon>Pseudonocardiales</taxon>
        <taxon>Pseudonocardiaceae</taxon>
        <taxon>Pseudonocardia</taxon>
    </lineage>
</organism>
<dbReference type="SUPFAM" id="SSF56281">
    <property type="entry name" value="Metallo-hydrolase/oxidoreductase"/>
    <property type="match status" value="1"/>
</dbReference>
<keyword evidence="2" id="KW-1185">Reference proteome</keyword>
<dbReference type="RefSeq" id="WP_093351850.1">
    <property type="nucleotide sequence ID" value="NZ_FOUY01000038.1"/>
</dbReference>
<reference evidence="1 2" key="1">
    <citation type="submission" date="2016-10" db="EMBL/GenBank/DDBJ databases">
        <authorList>
            <person name="de Groot N.N."/>
        </authorList>
    </citation>
    <scope>NUCLEOTIDE SEQUENCE [LARGE SCALE GENOMIC DNA]</scope>
    <source>
        <strain evidence="1 2">CGMCC 4.1877</strain>
    </source>
</reference>
<dbReference type="Gene3D" id="3.60.15.10">
    <property type="entry name" value="Ribonuclease Z/Hydroxyacylglutathione hydrolase-like"/>
    <property type="match status" value="1"/>
</dbReference>
<gene>
    <name evidence="1" type="ORF">SAMN05216207_10382</name>
</gene>
<dbReference type="OrthoDB" id="2273115at2"/>
<dbReference type="InterPro" id="IPR036866">
    <property type="entry name" value="RibonucZ/Hydroxyglut_hydro"/>
</dbReference>
<dbReference type="Proteomes" id="UP000199614">
    <property type="component" value="Unassembled WGS sequence"/>
</dbReference>
<sequence>MAEYLDQPVSPYTVDRALDDHEATAIAKASLERLDALDPRVIIPAHGPLPTDPAAALAHAHRRAQRLVDDPQGAVWYAARRIFGYALMIRDGMALDDVHGYLLARAWLTDTADQLDRPADGIADELVATMRRSGAFTESGGRLYAAAEHARVDPGALDQPWPRDWPAAG</sequence>
<accession>A0A1I5FGZ4</accession>